<name>A0A2A2F3L0_9GAMM</name>
<evidence type="ECO:0000313" key="2">
    <source>
        <dbReference type="Proteomes" id="UP000217771"/>
    </source>
</evidence>
<sequence length="96" mass="10694">MQCDCQTKVAEKMAEHVKAKLPEGFKDFDAKLKGYGFAMAGNRLMSPFMISYQGETWVPKKNGDGFKRQKVDTFITANFCPFCGKAAKLDSDQEAA</sequence>
<dbReference type="AlphaFoldDB" id="A0A2A2F3L0"/>
<keyword evidence="2" id="KW-1185">Reference proteome</keyword>
<protein>
    <submittedName>
        <fullName evidence="1">Uncharacterized protein</fullName>
    </submittedName>
</protein>
<reference evidence="1 2" key="1">
    <citation type="submission" date="2017-08" db="EMBL/GenBank/DDBJ databases">
        <title>Halomonas alkalisoli sp. nov., isolated from saline alkaline soil.</title>
        <authorList>
            <person name="Wang D."/>
            <person name="Zhang G."/>
        </authorList>
    </citation>
    <scope>NUCLEOTIDE SEQUENCE [LARGE SCALE GENOMIC DNA]</scope>
    <source>
        <strain evidence="1 2">WRN001</strain>
    </source>
</reference>
<dbReference type="Proteomes" id="UP000217771">
    <property type="component" value="Unassembled WGS sequence"/>
</dbReference>
<accession>A0A2A2F3L0</accession>
<organism evidence="1 2">
    <name type="scientific">Halomonas salipaludis</name>
    <dbReference type="NCBI Taxonomy" id="2032625"/>
    <lineage>
        <taxon>Bacteria</taxon>
        <taxon>Pseudomonadati</taxon>
        <taxon>Pseudomonadota</taxon>
        <taxon>Gammaproteobacteria</taxon>
        <taxon>Oceanospirillales</taxon>
        <taxon>Halomonadaceae</taxon>
        <taxon>Halomonas</taxon>
    </lineage>
</organism>
<evidence type="ECO:0000313" key="1">
    <source>
        <dbReference type="EMBL" id="PAU79185.1"/>
    </source>
</evidence>
<dbReference type="OrthoDB" id="6169388at2"/>
<dbReference type="EMBL" id="NSKB01000001">
    <property type="protein sequence ID" value="PAU79185.1"/>
    <property type="molecule type" value="Genomic_DNA"/>
</dbReference>
<dbReference type="RefSeq" id="WP_095619198.1">
    <property type="nucleotide sequence ID" value="NZ_NSKB01000001.1"/>
</dbReference>
<comment type="caution">
    <text evidence="1">The sequence shown here is derived from an EMBL/GenBank/DDBJ whole genome shotgun (WGS) entry which is preliminary data.</text>
</comment>
<proteinExistence type="predicted"/>
<gene>
    <name evidence="1" type="ORF">CK498_02115</name>
</gene>